<sequence length="154" mass="16651">MSGPGTTYTVGIDVGGTFTDFVLQDRTTGRRRQYKTPTTPGDPSVGISTGLRELAELEGHATADFFAAIDLIVHGTTVATNAVLTGGGARTGLITTRGFRDILQMRRGIRSRKHLYDNKYVAPPPLVPRDLRQVVTERIDVEGGIVTPLDVDEL</sequence>
<reference evidence="3" key="1">
    <citation type="journal article" date="2019" name="Int. J. Syst. Evol. Microbiol.">
        <title>The Global Catalogue of Microorganisms (GCM) 10K type strain sequencing project: providing services to taxonomists for standard genome sequencing and annotation.</title>
        <authorList>
            <consortium name="The Broad Institute Genomics Platform"/>
            <consortium name="The Broad Institute Genome Sequencing Center for Infectious Disease"/>
            <person name="Wu L."/>
            <person name="Ma J."/>
        </authorList>
    </citation>
    <scope>NUCLEOTIDE SEQUENCE [LARGE SCALE GENOMIC DNA]</scope>
    <source>
        <strain evidence="3">JCM 31696</strain>
    </source>
</reference>
<protein>
    <submittedName>
        <fullName evidence="2">Hydantoinase/oxoprolinase N-terminal domain-containing protein</fullName>
    </submittedName>
</protein>
<proteinExistence type="predicted"/>
<accession>A0ABW3CH92</accession>
<feature type="non-terminal residue" evidence="2">
    <location>
        <position position="154"/>
    </location>
</feature>
<name>A0ABW3CH92_9ACTN</name>
<organism evidence="2 3">
    <name type="scientific">Actinomadura adrarensis</name>
    <dbReference type="NCBI Taxonomy" id="1819600"/>
    <lineage>
        <taxon>Bacteria</taxon>
        <taxon>Bacillati</taxon>
        <taxon>Actinomycetota</taxon>
        <taxon>Actinomycetes</taxon>
        <taxon>Streptosporangiales</taxon>
        <taxon>Thermomonosporaceae</taxon>
        <taxon>Actinomadura</taxon>
    </lineage>
</organism>
<feature type="domain" description="Hydantoinase/oxoprolinase N-terminal" evidence="1">
    <location>
        <begin position="10"/>
        <end position="154"/>
    </location>
</feature>
<dbReference type="EMBL" id="JBHTIR010002430">
    <property type="protein sequence ID" value="MFD0853766.1"/>
    <property type="molecule type" value="Genomic_DNA"/>
</dbReference>
<evidence type="ECO:0000313" key="2">
    <source>
        <dbReference type="EMBL" id="MFD0853766.1"/>
    </source>
</evidence>
<dbReference type="PANTHER" id="PTHR11365:SF23">
    <property type="entry name" value="HYPOTHETICAL 5-OXOPROLINASE (EUROFUNG)-RELATED"/>
    <property type="match status" value="1"/>
</dbReference>
<dbReference type="InterPro" id="IPR045079">
    <property type="entry name" value="Oxoprolinase-like"/>
</dbReference>
<dbReference type="Pfam" id="PF05378">
    <property type="entry name" value="Hydant_A_N"/>
    <property type="match status" value="1"/>
</dbReference>
<gene>
    <name evidence="2" type="ORF">ACFQ07_16125</name>
</gene>
<dbReference type="Proteomes" id="UP001597083">
    <property type="component" value="Unassembled WGS sequence"/>
</dbReference>
<dbReference type="InterPro" id="IPR008040">
    <property type="entry name" value="Hydant_A_N"/>
</dbReference>
<evidence type="ECO:0000259" key="1">
    <source>
        <dbReference type="Pfam" id="PF05378"/>
    </source>
</evidence>
<dbReference type="PANTHER" id="PTHR11365">
    <property type="entry name" value="5-OXOPROLINASE RELATED"/>
    <property type="match status" value="1"/>
</dbReference>
<evidence type="ECO:0000313" key="3">
    <source>
        <dbReference type="Proteomes" id="UP001597083"/>
    </source>
</evidence>
<keyword evidence="3" id="KW-1185">Reference proteome</keyword>
<comment type="caution">
    <text evidence="2">The sequence shown here is derived from an EMBL/GenBank/DDBJ whole genome shotgun (WGS) entry which is preliminary data.</text>
</comment>